<reference evidence="1 2" key="1">
    <citation type="submission" date="2018-09" db="EMBL/GenBank/DDBJ databases">
        <title>Genomic Encyclopedia of Archaeal and Bacterial Type Strains, Phase II (KMG-II): from individual species to whole genera.</title>
        <authorList>
            <person name="Goeker M."/>
        </authorList>
    </citation>
    <scope>NUCLEOTIDE SEQUENCE [LARGE SCALE GENOMIC DNA]</scope>
    <source>
        <strain evidence="1 2">DSM 16505</strain>
    </source>
</reference>
<dbReference type="EMBL" id="RAQM01000007">
    <property type="protein sequence ID" value="RKF04569.1"/>
    <property type="molecule type" value="Genomic_DNA"/>
</dbReference>
<proteinExistence type="predicted"/>
<dbReference type="AlphaFoldDB" id="A0A420E3E5"/>
<dbReference type="GO" id="GO:0016740">
    <property type="term" value="F:transferase activity"/>
    <property type="evidence" value="ECO:0007669"/>
    <property type="project" value="UniProtKB-KW"/>
</dbReference>
<dbReference type="Pfam" id="PF14907">
    <property type="entry name" value="NTP_transf_5"/>
    <property type="match status" value="1"/>
</dbReference>
<comment type="caution">
    <text evidence="1">The sequence shown here is derived from an EMBL/GenBank/DDBJ whole genome shotgun (WGS) entry which is preliminary data.</text>
</comment>
<name>A0A420E3E5_9FLAO</name>
<sequence>MNYKETLLFIARCLTITHERIHQELIEETIKSGLINWDAVVKVSTGQYVFPALYCNLKRADLLHYLPVDLVEYMKHITDLNRERNQQIIKEAKEINKLLLSNNITPVFLKGTGNLLEGLYEDIAERMVGDIDFLVEKKHVKTSFEILKKNGYTNKVSELFEDHRHIPRITHPNKIAALEIHKDMLRKEKATFFNYETVENSLLTTNNITVLSYENQIKLTVFSKLINDNAYFLKNINLRGTYDVFLLGYKLKVKTEVFDNNLSKELNAGLDLYCNLLSKPQNLEYTSDKKSQQYVSDCLQNLSLNQYNKMKKVALKRYLKTSTRLQILFKALFNKSYFLFVTSKITDINWIKTKLGFKPNS</sequence>
<dbReference type="Proteomes" id="UP000285780">
    <property type="component" value="Unassembled WGS sequence"/>
</dbReference>
<gene>
    <name evidence="1" type="ORF">C8N26_1242</name>
</gene>
<organism evidence="1 2">
    <name type="scientific">Tenacibaculum lutimaris</name>
    <dbReference type="NCBI Taxonomy" id="285258"/>
    <lineage>
        <taxon>Bacteria</taxon>
        <taxon>Pseudomonadati</taxon>
        <taxon>Bacteroidota</taxon>
        <taxon>Flavobacteriia</taxon>
        <taxon>Flavobacteriales</taxon>
        <taxon>Flavobacteriaceae</taxon>
        <taxon>Tenacibaculum</taxon>
    </lineage>
</organism>
<dbReference type="RefSeq" id="WP_120186493.1">
    <property type="nucleotide sequence ID" value="NZ_RAQM01000007.1"/>
</dbReference>
<dbReference type="InterPro" id="IPR039498">
    <property type="entry name" value="NTP_transf_5"/>
</dbReference>
<keyword evidence="1" id="KW-0808">Transferase</keyword>
<evidence type="ECO:0000313" key="1">
    <source>
        <dbReference type="EMBL" id="RKF04569.1"/>
    </source>
</evidence>
<protein>
    <submittedName>
        <fullName evidence="1">Putative nucleotidyltransferase-like protein</fullName>
    </submittedName>
</protein>
<accession>A0A420E3E5</accession>
<evidence type="ECO:0000313" key="2">
    <source>
        <dbReference type="Proteomes" id="UP000285780"/>
    </source>
</evidence>
<keyword evidence="2" id="KW-1185">Reference proteome</keyword>